<name>V6LKN6_9EUKA</name>
<dbReference type="EMBL" id="KI546119">
    <property type="protein sequence ID" value="EST44303.1"/>
    <property type="molecule type" value="Genomic_DNA"/>
</dbReference>
<dbReference type="AlphaFoldDB" id="V6LKN6"/>
<gene>
    <name evidence="1" type="ORF">SS50377_15822</name>
    <name evidence="2" type="ORF">SS50377_15838</name>
</gene>
<organism evidence="1">
    <name type="scientific">Spironucleus salmonicida</name>
    <dbReference type="NCBI Taxonomy" id="348837"/>
    <lineage>
        <taxon>Eukaryota</taxon>
        <taxon>Metamonada</taxon>
        <taxon>Diplomonadida</taxon>
        <taxon>Hexamitidae</taxon>
        <taxon>Hexamitinae</taxon>
        <taxon>Spironucleus</taxon>
    </lineage>
</organism>
<proteinExistence type="predicted"/>
<dbReference type="EMBL" id="KI546119">
    <property type="protein sequence ID" value="EST44291.1"/>
    <property type="molecule type" value="Genomic_DNA"/>
</dbReference>
<sequence>MQEQALHKRGDPEAVHSDMTWNSVQQALTLFYLFIYTHSLLTATMDFMAQVDAQTVCCGRFPYWYRKDAIQEITNDDIAEPKALKVFAERSQ</sequence>
<protein>
    <submittedName>
        <fullName evidence="1">Uncharacterized protein</fullName>
    </submittedName>
</protein>
<evidence type="ECO:0000313" key="1">
    <source>
        <dbReference type="EMBL" id="EST44291.1"/>
    </source>
</evidence>
<evidence type="ECO:0000313" key="2">
    <source>
        <dbReference type="EMBL" id="EST44303.1"/>
    </source>
</evidence>
<reference evidence="1" key="1">
    <citation type="journal article" date="2014" name="PLoS Genet.">
        <title>The Genome of Spironucleus salmonicida Highlights a Fish Pathogen Adapted to Fluctuating Environments.</title>
        <authorList>
            <person name="Xu F."/>
            <person name="Jerlstrom-Hultqvist J."/>
            <person name="Einarsson E."/>
            <person name="Astvaldsson A."/>
            <person name="Svard S.G."/>
            <person name="Andersson J.O."/>
        </authorList>
    </citation>
    <scope>NUCLEOTIDE SEQUENCE</scope>
</reference>
<accession>V6LKN6</accession>